<evidence type="ECO:0000256" key="2">
    <source>
        <dbReference type="ARBA" id="ARBA00023125"/>
    </source>
</evidence>
<proteinExistence type="predicted"/>
<dbReference type="GO" id="GO:0003677">
    <property type="term" value="F:DNA binding"/>
    <property type="evidence" value="ECO:0007669"/>
    <property type="project" value="UniProtKB-KW"/>
</dbReference>
<sequence length="203" mass="24123">MNVNQSKTKRYLEIVQQIREMITEDQLLPGDRIPSERELSERLHVGRSSVREALRALELLGLIETRRGEGTYLRDFTNYHLVELLSTFILQDKQVRNDILVTKALIEKDIIRLVAKDPYFPKLQVIKEQLERNEIKTEDCFYYQLVTITENRLLMKIWQIINEYSSQLISNKNKVMDKNKYLLLLNFIMEKSSEHAIKIYDTM</sequence>
<evidence type="ECO:0000313" key="6">
    <source>
        <dbReference type="Proteomes" id="UP000233440"/>
    </source>
</evidence>
<dbReference type="AlphaFoldDB" id="A0A2N3LI53"/>
<feature type="domain" description="HTH gntR-type" evidence="4">
    <location>
        <begin position="8"/>
        <end position="76"/>
    </location>
</feature>
<evidence type="ECO:0000256" key="3">
    <source>
        <dbReference type="ARBA" id="ARBA00023163"/>
    </source>
</evidence>
<dbReference type="PANTHER" id="PTHR43537">
    <property type="entry name" value="TRANSCRIPTIONAL REGULATOR, GNTR FAMILY"/>
    <property type="match status" value="1"/>
</dbReference>
<dbReference type="Proteomes" id="UP000233440">
    <property type="component" value="Unassembled WGS sequence"/>
</dbReference>
<dbReference type="InterPro" id="IPR036388">
    <property type="entry name" value="WH-like_DNA-bd_sf"/>
</dbReference>
<protein>
    <submittedName>
        <fullName evidence="5">GntR family transcriptional regulator</fullName>
    </submittedName>
</protein>
<comment type="caution">
    <text evidence="5">The sequence shown here is derived from an EMBL/GenBank/DDBJ whole genome shotgun (WGS) entry which is preliminary data.</text>
</comment>
<dbReference type="PRINTS" id="PR00035">
    <property type="entry name" value="HTHGNTR"/>
</dbReference>
<keyword evidence="2" id="KW-0238">DNA-binding</keyword>
<dbReference type="InterPro" id="IPR036390">
    <property type="entry name" value="WH_DNA-bd_sf"/>
</dbReference>
<dbReference type="PROSITE" id="PS50949">
    <property type="entry name" value="HTH_GNTR"/>
    <property type="match status" value="1"/>
</dbReference>
<keyword evidence="1" id="KW-0805">Transcription regulation</keyword>
<reference evidence="5 6" key="1">
    <citation type="submission" date="2017-11" db="EMBL/GenBank/DDBJ databases">
        <title>Bacillus camelliae sp. nov., isolated from pu'er tea.</title>
        <authorList>
            <person name="Niu L."/>
        </authorList>
    </citation>
    <scope>NUCLEOTIDE SEQUENCE [LARGE SCALE GENOMIC DNA]</scope>
    <source>
        <strain evidence="5 6">7578-1</strain>
    </source>
</reference>
<dbReference type="OrthoDB" id="9799482at2"/>
<dbReference type="Pfam" id="PF00392">
    <property type="entry name" value="GntR"/>
    <property type="match status" value="1"/>
</dbReference>
<dbReference type="PANTHER" id="PTHR43537:SF54">
    <property type="entry name" value="TRANSCRIPTIONAL REGULATOR, GNTR FAMILY"/>
    <property type="match status" value="1"/>
</dbReference>
<evidence type="ECO:0000256" key="1">
    <source>
        <dbReference type="ARBA" id="ARBA00023015"/>
    </source>
</evidence>
<gene>
    <name evidence="5" type="ORF">CWO92_14425</name>
</gene>
<dbReference type="Gene3D" id="1.10.10.10">
    <property type="entry name" value="Winged helix-like DNA-binding domain superfamily/Winged helix DNA-binding domain"/>
    <property type="match status" value="1"/>
</dbReference>
<dbReference type="SMART" id="SM00345">
    <property type="entry name" value="HTH_GNTR"/>
    <property type="match status" value="1"/>
</dbReference>
<evidence type="ECO:0000259" key="4">
    <source>
        <dbReference type="PROSITE" id="PS50949"/>
    </source>
</evidence>
<evidence type="ECO:0000313" key="5">
    <source>
        <dbReference type="EMBL" id="PKR84291.1"/>
    </source>
</evidence>
<dbReference type="EMBL" id="PIQO01000011">
    <property type="protein sequence ID" value="PKR84291.1"/>
    <property type="molecule type" value="Genomic_DNA"/>
</dbReference>
<name>A0A2N3LI53_9BACI</name>
<dbReference type="GO" id="GO:0003700">
    <property type="term" value="F:DNA-binding transcription factor activity"/>
    <property type="evidence" value="ECO:0007669"/>
    <property type="project" value="InterPro"/>
</dbReference>
<keyword evidence="6" id="KW-1185">Reference proteome</keyword>
<accession>A0A2N3LI53</accession>
<dbReference type="SUPFAM" id="SSF46785">
    <property type="entry name" value="Winged helix' DNA-binding domain"/>
    <property type="match status" value="1"/>
</dbReference>
<organism evidence="5 6">
    <name type="scientific">Heyndrickxia camelliae</name>
    <dbReference type="NCBI Taxonomy" id="1707093"/>
    <lineage>
        <taxon>Bacteria</taxon>
        <taxon>Bacillati</taxon>
        <taxon>Bacillota</taxon>
        <taxon>Bacilli</taxon>
        <taxon>Bacillales</taxon>
        <taxon>Bacillaceae</taxon>
        <taxon>Heyndrickxia</taxon>
    </lineage>
</organism>
<dbReference type="CDD" id="cd07377">
    <property type="entry name" value="WHTH_GntR"/>
    <property type="match status" value="1"/>
</dbReference>
<keyword evidence="3" id="KW-0804">Transcription</keyword>
<dbReference type="InterPro" id="IPR000524">
    <property type="entry name" value="Tscrpt_reg_HTH_GntR"/>
</dbReference>
<dbReference type="RefSeq" id="WP_101354919.1">
    <property type="nucleotide sequence ID" value="NZ_PIQO01000011.1"/>
</dbReference>